<protein>
    <submittedName>
        <fullName evidence="2">Uncharacterized protein</fullName>
    </submittedName>
</protein>
<organism evidence="2 3">
    <name type="scientific">Seminavis robusta</name>
    <dbReference type="NCBI Taxonomy" id="568900"/>
    <lineage>
        <taxon>Eukaryota</taxon>
        <taxon>Sar</taxon>
        <taxon>Stramenopiles</taxon>
        <taxon>Ochrophyta</taxon>
        <taxon>Bacillariophyta</taxon>
        <taxon>Bacillariophyceae</taxon>
        <taxon>Bacillariophycidae</taxon>
        <taxon>Naviculales</taxon>
        <taxon>Naviculaceae</taxon>
        <taxon>Seminavis</taxon>
    </lineage>
</organism>
<dbReference type="Proteomes" id="UP001153069">
    <property type="component" value="Unassembled WGS sequence"/>
</dbReference>
<reference evidence="2" key="1">
    <citation type="submission" date="2020-06" db="EMBL/GenBank/DDBJ databases">
        <authorList>
            <consortium name="Plant Systems Biology data submission"/>
        </authorList>
    </citation>
    <scope>NUCLEOTIDE SEQUENCE</scope>
    <source>
        <strain evidence="2">D6</strain>
    </source>
</reference>
<dbReference type="OrthoDB" id="46823at2759"/>
<dbReference type="AlphaFoldDB" id="A0A9N8EMS6"/>
<evidence type="ECO:0000256" key="1">
    <source>
        <dbReference type="SAM" id="MobiDB-lite"/>
    </source>
</evidence>
<dbReference type="EMBL" id="CAICTM010001351">
    <property type="protein sequence ID" value="CAB9522879.1"/>
    <property type="molecule type" value="Genomic_DNA"/>
</dbReference>
<accession>A0A9N8EMS6</accession>
<feature type="region of interest" description="Disordered" evidence="1">
    <location>
        <begin position="127"/>
        <end position="163"/>
    </location>
</feature>
<evidence type="ECO:0000313" key="2">
    <source>
        <dbReference type="EMBL" id="CAB9522879.1"/>
    </source>
</evidence>
<evidence type="ECO:0000313" key="3">
    <source>
        <dbReference type="Proteomes" id="UP001153069"/>
    </source>
</evidence>
<name>A0A9N8EMS6_9STRA</name>
<gene>
    <name evidence="2" type="ORF">SEMRO_1353_G265340.1</name>
</gene>
<keyword evidence="3" id="KW-1185">Reference proteome</keyword>
<comment type="caution">
    <text evidence="2">The sequence shown here is derived from an EMBL/GenBank/DDBJ whole genome shotgun (WGS) entry which is preliminary data.</text>
</comment>
<feature type="compositionally biased region" description="Low complexity" evidence="1">
    <location>
        <begin position="76"/>
        <end position="89"/>
    </location>
</feature>
<proteinExistence type="predicted"/>
<feature type="region of interest" description="Disordered" evidence="1">
    <location>
        <begin position="70"/>
        <end position="89"/>
    </location>
</feature>
<feature type="region of interest" description="Disordered" evidence="1">
    <location>
        <begin position="380"/>
        <end position="419"/>
    </location>
</feature>
<sequence>MAFPSPGTRREAQIDLQLTCALGDDHLLPFMDDSTYRSKKDSEFGKRNSHPFTSTTSITVKDADIMMPVRSNGLGPSSKSPSTISSQSTSSSLWKRKRLGCWLVLGLIHDGAAFSFHHVITTPQQHYSTHRETRTRQFAKKGSVSGDSSNAEASSAGKPGWRRRVLSRFRRNQDGSSLEARSTLQREEETVVPPPFLMTNHPTVDSFIMENFERLSPEQLFSTLEQSNFVLDGSGSTDTSSVFFETPIELPLDGTSSLEQQQEQVDLLDCAVAASQIGATSSFEGGPLIRKMARNWFQNMLTNCFSQWAAEEPVNLQVRCSPTGAVLPALLRGQFFANARVDFDRIVFPFIQCSGGGSIEGSSLALNLLAFTVDRSAERKATPSSGNSQVVDDKNAPSNKKRSAPKADSPTADSSRRTRLLDAKKASPRYLGRFDLHANDCTFTQEDLFASRCLRNGLQNLVKRIMKRRGFRSKSVVVSDISILDNGKISCKGQANVDGMIPKVSFEVRSGIAFKNRGHVIAFPGLELSLSPDMGLFVPIPNVELDVGHNARMRELVIDGTKKFLKLGFSVTITPEHTRKLSEEYTQCSDSFSAKFFYDVGRWLTRIGRFSL</sequence>